<gene>
    <name evidence="2" type="ORF">BaRGS_00021250</name>
</gene>
<dbReference type="EMBL" id="JACVVK020000163">
    <property type="protein sequence ID" value="KAK7487548.1"/>
    <property type="molecule type" value="Genomic_DNA"/>
</dbReference>
<feature type="non-terminal residue" evidence="2">
    <location>
        <position position="1"/>
    </location>
</feature>
<dbReference type="AlphaFoldDB" id="A0ABD0KKI5"/>
<evidence type="ECO:0000313" key="2">
    <source>
        <dbReference type="EMBL" id="KAK7487548.1"/>
    </source>
</evidence>
<accession>A0ABD0KKI5</accession>
<sequence length="126" mass="14043">QIPPSPSRRCRPGQQFLTHKENVPTNPHPKSWPVRPPISFASRAAFTIIPPSCTSHLRWAVRSPAILSCQIRDVLHRISGAVAKEIGDQLDGRKRYGGESGCPRTTRDTLWGLLGVYLSHHEETSD</sequence>
<comment type="caution">
    <text evidence="2">The sequence shown here is derived from an EMBL/GenBank/DDBJ whole genome shotgun (WGS) entry which is preliminary data.</text>
</comment>
<keyword evidence="3" id="KW-1185">Reference proteome</keyword>
<name>A0ABD0KKI5_9CAEN</name>
<evidence type="ECO:0000256" key="1">
    <source>
        <dbReference type="SAM" id="MobiDB-lite"/>
    </source>
</evidence>
<evidence type="ECO:0000313" key="3">
    <source>
        <dbReference type="Proteomes" id="UP001519460"/>
    </source>
</evidence>
<proteinExistence type="predicted"/>
<reference evidence="2 3" key="1">
    <citation type="journal article" date="2023" name="Sci. Data">
        <title>Genome assembly of the Korean intertidal mud-creeper Batillaria attramentaria.</title>
        <authorList>
            <person name="Patra A.K."/>
            <person name="Ho P.T."/>
            <person name="Jun S."/>
            <person name="Lee S.J."/>
            <person name="Kim Y."/>
            <person name="Won Y.J."/>
        </authorList>
    </citation>
    <scope>NUCLEOTIDE SEQUENCE [LARGE SCALE GENOMIC DNA]</scope>
    <source>
        <strain evidence="2">Wonlab-2016</strain>
    </source>
</reference>
<dbReference type="Proteomes" id="UP001519460">
    <property type="component" value="Unassembled WGS sequence"/>
</dbReference>
<organism evidence="2 3">
    <name type="scientific">Batillaria attramentaria</name>
    <dbReference type="NCBI Taxonomy" id="370345"/>
    <lineage>
        <taxon>Eukaryota</taxon>
        <taxon>Metazoa</taxon>
        <taxon>Spiralia</taxon>
        <taxon>Lophotrochozoa</taxon>
        <taxon>Mollusca</taxon>
        <taxon>Gastropoda</taxon>
        <taxon>Caenogastropoda</taxon>
        <taxon>Sorbeoconcha</taxon>
        <taxon>Cerithioidea</taxon>
        <taxon>Batillariidae</taxon>
        <taxon>Batillaria</taxon>
    </lineage>
</organism>
<protein>
    <submittedName>
        <fullName evidence="2">Uncharacterized protein</fullName>
    </submittedName>
</protein>
<feature type="region of interest" description="Disordered" evidence="1">
    <location>
        <begin position="1"/>
        <end position="34"/>
    </location>
</feature>